<organism evidence="2 3">
    <name type="scientific">Paraglomus occultum</name>
    <dbReference type="NCBI Taxonomy" id="144539"/>
    <lineage>
        <taxon>Eukaryota</taxon>
        <taxon>Fungi</taxon>
        <taxon>Fungi incertae sedis</taxon>
        <taxon>Mucoromycota</taxon>
        <taxon>Glomeromycotina</taxon>
        <taxon>Glomeromycetes</taxon>
        <taxon>Paraglomerales</taxon>
        <taxon>Paraglomeraceae</taxon>
        <taxon>Paraglomus</taxon>
    </lineage>
</organism>
<name>A0A9N9H6V6_9GLOM</name>
<comment type="caution">
    <text evidence="2">The sequence shown here is derived from an EMBL/GenBank/DDBJ whole genome shotgun (WGS) entry which is preliminary data.</text>
</comment>
<dbReference type="Proteomes" id="UP000789572">
    <property type="component" value="Unassembled WGS sequence"/>
</dbReference>
<evidence type="ECO:0000313" key="3">
    <source>
        <dbReference type="Proteomes" id="UP000789572"/>
    </source>
</evidence>
<dbReference type="EMBL" id="CAJVPJ010004397">
    <property type="protein sequence ID" value="CAG8651642.1"/>
    <property type="molecule type" value="Genomic_DNA"/>
</dbReference>
<reference evidence="2" key="1">
    <citation type="submission" date="2021-06" db="EMBL/GenBank/DDBJ databases">
        <authorList>
            <person name="Kallberg Y."/>
            <person name="Tangrot J."/>
            <person name="Rosling A."/>
        </authorList>
    </citation>
    <scope>NUCLEOTIDE SEQUENCE</scope>
    <source>
        <strain evidence="2">IA702</strain>
    </source>
</reference>
<proteinExistence type="predicted"/>
<feature type="non-terminal residue" evidence="2">
    <location>
        <position position="124"/>
    </location>
</feature>
<accession>A0A9N9H6V6</accession>
<protein>
    <submittedName>
        <fullName evidence="2">5135_t:CDS:1</fullName>
    </submittedName>
</protein>
<keyword evidence="3" id="KW-1185">Reference proteome</keyword>
<feature type="region of interest" description="Disordered" evidence="1">
    <location>
        <begin position="103"/>
        <end position="124"/>
    </location>
</feature>
<dbReference type="AlphaFoldDB" id="A0A9N9H6V6"/>
<evidence type="ECO:0000256" key="1">
    <source>
        <dbReference type="SAM" id="MobiDB-lite"/>
    </source>
</evidence>
<sequence length="124" mass="13432">MPETIVQVNAAFPKPWKKKGILEARKWTPQAKNPKLVHQGFILYSNEDTIVSGQAYLSTGIEVHLPEGMAAMVSSIEGISTVGQPIAKLSLIPLASAQLVTAGQKQEVQPSPFVKNLTPDQEAR</sequence>
<evidence type="ECO:0000313" key="2">
    <source>
        <dbReference type="EMBL" id="CAG8651642.1"/>
    </source>
</evidence>
<gene>
    <name evidence="2" type="ORF">POCULU_LOCUS9981</name>
</gene>